<evidence type="ECO:0000313" key="2">
    <source>
        <dbReference type="EMBL" id="GBR73958.1"/>
    </source>
</evidence>
<protein>
    <submittedName>
        <fullName evidence="2">Phage terminase large subunit</fullName>
    </submittedName>
</protein>
<dbReference type="SUPFAM" id="SSF51294">
    <property type="entry name" value="Hedgehog/intein (Hint) domain"/>
    <property type="match status" value="1"/>
</dbReference>
<dbReference type="SMART" id="SM00306">
    <property type="entry name" value="HintN"/>
    <property type="match status" value="1"/>
</dbReference>
<dbReference type="InterPro" id="IPR027417">
    <property type="entry name" value="P-loop_NTPase"/>
</dbReference>
<dbReference type="InterPro" id="IPR003587">
    <property type="entry name" value="Hint_dom_N"/>
</dbReference>
<dbReference type="Pfam" id="PF17288">
    <property type="entry name" value="Terminase_3C"/>
    <property type="match status" value="1"/>
</dbReference>
<accession>A0A388TBZ0</accession>
<dbReference type="PANTHER" id="PTHR39184">
    <property type="match status" value="1"/>
</dbReference>
<evidence type="ECO:0000313" key="3">
    <source>
        <dbReference type="Proteomes" id="UP000269352"/>
    </source>
</evidence>
<name>A0A388TBZ0_TERA1</name>
<dbReference type="GO" id="GO:0016539">
    <property type="term" value="P:intein-mediated protein splicing"/>
    <property type="evidence" value="ECO:0007669"/>
    <property type="project" value="InterPro"/>
</dbReference>
<dbReference type="Gene3D" id="2.170.16.10">
    <property type="entry name" value="Hedgehog/Intein (Hint) domain"/>
    <property type="match status" value="1"/>
</dbReference>
<dbReference type="NCBIfam" id="TIGR01547">
    <property type="entry name" value="phage_term_2"/>
    <property type="match status" value="1"/>
</dbReference>
<comment type="caution">
    <text evidence="2">The sequence shown here is derived from an EMBL/GenBank/DDBJ whole genome shotgun (WGS) entry which is preliminary data.</text>
</comment>
<dbReference type="PANTHER" id="PTHR39184:SF1">
    <property type="entry name" value="PBSX PHAGE TERMINASE LARGE SUBUNIT"/>
    <property type="match status" value="1"/>
</dbReference>
<dbReference type="CDD" id="cd00081">
    <property type="entry name" value="Hint"/>
    <property type="match status" value="1"/>
</dbReference>
<feature type="domain" description="Hint" evidence="1">
    <location>
        <begin position="396"/>
        <end position="489"/>
    </location>
</feature>
<dbReference type="PROSITE" id="PS50817">
    <property type="entry name" value="INTEIN_N_TER"/>
    <property type="match status" value="1"/>
</dbReference>
<dbReference type="EMBL" id="BGZN01000025">
    <property type="protein sequence ID" value="GBR73958.1"/>
    <property type="molecule type" value="Genomic_DNA"/>
</dbReference>
<reference evidence="2 3" key="1">
    <citation type="journal article" date="2019" name="ISME J.">
        <title>Genome analyses of uncultured TG2/ZB3 bacteria in 'Margulisbacteria' specifically attached to ectosymbiotic spirochetes of protists in the termite gut.</title>
        <authorList>
            <person name="Utami Y.D."/>
            <person name="Kuwahara H."/>
            <person name="Igai K."/>
            <person name="Murakami T."/>
            <person name="Sugaya K."/>
            <person name="Morikawa T."/>
            <person name="Nagura Y."/>
            <person name="Yuki M."/>
            <person name="Deevong P."/>
            <person name="Inoue T."/>
            <person name="Kihara K."/>
            <person name="Lo N."/>
            <person name="Yamada A."/>
            <person name="Ohkuma M."/>
            <person name="Hongoh Y."/>
        </authorList>
    </citation>
    <scope>NUCLEOTIDE SEQUENCE [LARGE SCALE GENOMIC DNA]</scope>
    <source>
        <strain evidence="2">NkOx7-01</strain>
    </source>
</reference>
<dbReference type="NCBIfam" id="TIGR01445">
    <property type="entry name" value="intein_Nterm"/>
    <property type="match status" value="1"/>
</dbReference>
<organism evidence="2 3">
    <name type="scientific">Termititenax aidoneus</name>
    <dbReference type="NCBI Taxonomy" id="2218524"/>
    <lineage>
        <taxon>Bacteria</taxon>
        <taxon>Bacillati</taxon>
        <taxon>Candidatus Margulisiibacteriota</taxon>
        <taxon>Candidatus Termititenacia</taxon>
        <taxon>Candidatus Termititenacales</taxon>
        <taxon>Candidatus Termititenacaceae</taxon>
        <taxon>Candidatus Termititenax</taxon>
    </lineage>
</organism>
<dbReference type="InterPro" id="IPR035413">
    <property type="entry name" value="Terminase_L_C"/>
</dbReference>
<dbReference type="InterPro" id="IPR035412">
    <property type="entry name" value="Terminase_L_N"/>
</dbReference>
<dbReference type="InterPro" id="IPR006141">
    <property type="entry name" value="Intein_N"/>
</dbReference>
<sequence length="490" mass="56121">MPKCRIDFTNYRQWINPAFLPLWSDPHRFRVVCGGAGSGKSVDRHFDKVKKLVAEPGHNIAIVRKSAVSHNISTIPLIRKCISDWNMGAIIHEQKVLKQFTSLANGNQIRFIGLDDLEKIKSITFDRGILTDVMVEEASEITEQDFLQLNLRLRGNAPVPFSLELLLNPISDTHWIKHKFIDDKSVYNDSNTTVHHSTYLDNKFLDKEYRESLERLKYEDEVYYKIYALGEWGSIGNLVFRNIVFAPCPYSESDFDEVLVGQDFGFNHRNAIEKIGFKDGKKYSFAELYTRLKTNDEVIAENEVAKILRKDQKCVADSAEPKSILDWQRAGYYIEPAKKGPDSVRQQIGFLNRGTWYIDPEKCPGLASEVRMYKWRTDKDGNPMDEPVKFKDDAIAACVTGDTIVETESGGKRIDSLVGQTGNLFSFDGRNCRLCHFDSVSLTRHKQKVYNIKTSARNIRCTGDHKILTDKGWKRADELTKQDKIVKIDC</sequence>
<dbReference type="Gene3D" id="3.30.420.280">
    <property type="match status" value="1"/>
</dbReference>
<evidence type="ECO:0000259" key="1">
    <source>
        <dbReference type="SMART" id="SM00306"/>
    </source>
</evidence>
<dbReference type="Gene3D" id="3.40.50.300">
    <property type="entry name" value="P-loop containing nucleotide triphosphate hydrolases"/>
    <property type="match status" value="1"/>
</dbReference>
<dbReference type="Proteomes" id="UP000269352">
    <property type="component" value="Unassembled WGS sequence"/>
</dbReference>
<dbReference type="InterPro" id="IPR036844">
    <property type="entry name" value="Hint_dom_sf"/>
</dbReference>
<dbReference type="InterPro" id="IPR006437">
    <property type="entry name" value="Phage_terminase_lsu"/>
</dbReference>
<dbReference type="Pfam" id="PF04466">
    <property type="entry name" value="Terminase_3"/>
    <property type="match status" value="1"/>
</dbReference>
<gene>
    <name evidence="2" type="ORF">NO1_1214</name>
</gene>
<proteinExistence type="predicted"/>
<dbReference type="InterPro" id="IPR052380">
    <property type="entry name" value="Viral_DNA_packaging_terminase"/>
</dbReference>
<keyword evidence="3" id="KW-1185">Reference proteome</keyword>
<dbReference type="AlphaFoldDB" id="A0A388TBZ0"/>